<feature type="domain" description="ABC transporter" evidence="5">
    <location>
        <begin position="41"/>
        <end position="268"/>
    </location>
</feature>
<dbReference type="AlphaFoldDB" id="A0A7G5IIU2"/>
<dbReference type="KEGG" id="sand:H3309_01870"/>
<evidence type="ECO:0000313" key="7">
    <source>
        <dbReference type="Proteomes" id="UP000515292"/>
    </source>
</evidence>
<evidence type="ECO:0000256" key="1">
    <source>
        <dbReference type="ARBA" id="ARBA00022448"/>
    </source>
</evidence>
<dbReference type="PROSITE" id="PS00211">
    <property type="entry name" value="ABC_TRANSPORTER_1"/>
    <property type="match status" value="1"/>
</dbReference>
<dbReference type="InterPro" id="IPR017871">
    <property type="entry name" value="ABC_transporter-like_CS"/>
</dbReference>
<keyword evidence="2" id="KW-0547">Nucleotide-binding</keyword>
<dbReference type="InterPro" id="IPR003439">
    <property type="entry name" value="ABC_transporter-like_ATP-bd"/>
</dbReference>
<dbReference type="GO" id="GO:0016887">
    <property type="term" value="F:ATP hydrolysis activity"/>
    <property type="evidence" value="ECO:0007669"/>
    <property type="project" value="InterPro"/>
</dbReference>
<dbReference type="PROSITE" id="PS50893">
    <property type="entry name" value="ABC_TRANSPORTER_2"/>
    <property type="match status" value="1"/>
</dbReference>
<proteinExistence type="predicted"/>
<dbReference type="InterPro" id="IPR027417">
    <property type="entry name" value="P-loop_NTPase"/>
</dbReference>
<dbReference type="SMART" id="SM00382">
    <property type="entry name" value="AAA"/>
    <property type="match status" value="1"/>
</dbReference>
<accession>A0A7G5IIU2</accession>
<keyword evidence="7" id="KW-1185">Reference proteome</keyword>
<dbReference type="Proteomes" id="UP000515292">
    <property type="component" value="Chromosome"/>
</dbReference>
<keyword evidence="1" id="KW-0813">Transport</keyword>
<dbReference type="EMBL" id="CP059851">
    <property type="protein sequence ID" value="QMW23284.1"/>
    <property type="molecule type" value="Genomic_DNA"/>
</dbReference>
<evidence type="ECO:0000313" key="6">
    <source>
        <dbReference type="EMBL" id="QMW23284.1"/>
    </source>
</evidence>
<reference evidence="6 7" key="1">
    <citation type="submission" date="2020-07" db="EMBL/GenBank/DDBJ databases">
        <title>Complete genome sequence for Sandaracinobacter sp. M6.</title>
        <authorList>
            <person name="Tang Y."/>
            <person name="Liu Q."/>
            <person name="Guo Z."/>
            <person name="Lei P."/>
            <person name="Huang B."/>
        </authorList>
    </citation>
    <scope>NUCLEOTIDE SEQUENCE [LARGE SCALE GENOMIC DNA]</scope>
    <source>
        <strain evidence="6 7">M6</strain>
    </source>
</reference>
<dbReference type="PANTHER" id="PTHR42711:SF17">
    <property type="entry name" value="ABC TRANSPORTER ATP-BINDING PROTEIN"/>
    <property type="match status" value="1"/>
</dbReference>
<keyword evidence="3 6" id="KW-0067">ATP-binding</keyword>
<gene>
    <name evidence="6" type="ORF">H3309_01870</name>
</gene>
<evidence type="ECO:0000256" key="2">
    <source>
        <dbReference type="ARBA" id="ARBA00022741"/>
    </source>
</evidence>
<evidence type="ECO:0000256" key="4">
    <source>
        <dbReference type="SAM" id="MobiDB-lite"/>
    </source>
</evidence>
<name>A0A7G5IIU2_9SPHN</name>
<dbReference type="PANTHER" id="PTHR42711">
    <property type="entry name" value="ABC TRANSPORTER ATP-BINDING PROTEIN"/>
    <property type="match status" value="1"/>
</dbReference>
<dbReference type="Pfam" id="PF00005">
    <property type="entry name" value="ABC_tran"/>
    <property type="match status" value="1"/>
</dbReference>
<sequence length="283" mass="30055">MTVEPQAIADAVRPSPRGPVQPDRRNPAPRGRAVSASPAAVQFLHVVKRYGTTMALDDVSFAVPRGEMAALVGPNGAGKTSILEMIMGLRRPDAGSVLLDRRGGRAGPTAPTALRIGAQLQDSRFYGQMTPHDYLRLFARLEPGGISPESLIADFGLDAFVDRRIAGLSGGQRQRLALALSVINDPDLVILDEPTVGLDPIARQDFWALIRRLHDGGRRTLLFSTHYMEEVRSLATSVLMLSRGRLVATGSVDAVVATARGAASLDEAYATLVGQGTITGAAA</sequence>
<evidence type="ECO:0000259" key="5">
    <source>
        <dbReference type="PROSITE" id="PS50893"/>
    </source>
</evidence>
<organism evidence="6 7">
    <name type="scientific">Sandaracinobacteroides saxicola</name>
    <dbReference type="NCBI Taxonomy" id="2759707"/>
    <lineage>
        <taxon>Bacteria</taxon>
        <taxon>Pseudomonadati</taxon>
        <taxon>Pseudomonadota</taxon>
        <taxon>Alphaproteobacteria</taxon>
        <taxon>Sphingomonadales</taxon>
        <taxon>Sphingosinicellaceae</taxon>
        <taxon>Sandaracinobacteroides</taxon>
    </lineage>
</organism>
<dbReference type="CDD" id="cd03230">
    <property type="entry name" value="ABC_DR_subfamily_A"/>
    <property type="match status" value="1"/>
</dbReference>
<dbReference type="Gene3D" id="3.40.50.300">
    <property type="entry name" value="P-loop containing nucleotide triphosphate hydrolases"/>
    <property type="match status" value="1"/>
</dbReference>
<dbReference type="GO" id="GO:0005524">
    <property type="term" value="F:ATP binding"/>
    <property type="evidence" value="ECO:0007669"/>
    <property type="project" value="UniProtKB-KW"/>
</dbReference>
<dbReference type="InterPro" id="IPR003593">
    <property type="entry name" value="AAA+_ATPase"/>
</dbReference>
<dbReference type="RefSeq" id="WP_182296995.1">
    <property type="nucleotide sequence ID" value="NZ_CP059851.1"/>
</dbReference>
<protein>
    <submittedName>
        <fullName evidence="6">ABC transporter ATP-binding protein</fullName>
    </submittedName>
</protein>
<dbReference type="SUPFAM" id="SSF52540">
    <property type="entry name" value="P-loop containing nucleoside triphosphate hydrolases"/>
    <property type="match status" value="1"/>
</dbReference>
<evidence type="ECO:0000256" key="3">
    <source>
        <dbReference type="ARBA" id="ARBA00022840"/>
    </source>
</evidence>
<dbReference type="InterPro" id="IPR050763">
    <property type="entry name" value="ABC_transporter_ATP-binding"/>
</dbReference>
<feature type="region of interest" description="Disordered" evidence="4">
    <location>
        <begin position="1"/>
        <end position="34"/>
    </location>
</feature>